<keyword evidence="4 6" id="KW-0238">DNA-binding</keyword>
<dbReference type="InterPro" id="IPR000838">
    <property type="entry name" value="RNA_pol_sigma70_ECF_CS"/>
</dbReference>
<feature type="domain" description="RNA polymerase sigma factor 70 region 4 type 2" evidence="8">
    <location>
        <begin position="119"/>
        <end position="166"/>
    </location>
</feature>
<dbReference type="InterPro" id="IPR013325">
    <property type="entry name" value="RNA_pol_sigma_r2"/>
</dbReference>
<feature type="domain" description="RNA polymerase sigma-70 region 2" evidence="7">
    <location>
        <begin position="21"/>
        <end position="84"/>
    </location>
</feature>
<dbReference type="InterPro" id="IPR039425">
    <property type="entry name" value="RNA_pol_sigma-70-like"/>
</dbReference>
<sequence length="182" mass="21197">MPDDGLIHLTALSPPDFRRVMEEYAEDVWHYAYFLTKKKEAADDLAQETFVKAFRRLDSFRGEASVRTWLMTIVRNTWYTHRRTAFVRKVVLVGFNSTKQAMPSAEADYMKRMQADHVWQIVLALPVKYREVLILQAHYELTMEEMANLLHLSVTAVKSRLRRARRMAAAALKEGETSDEES</sequence>
<dbReference type="SUPFAM" id="SSF88659">
    <property type="entry name" value="Sigma3 and sigma4 domains of RNA polymerase sigma factors"/>
    <property type="match status" value="1"/>
</dbReference>
<dbReference type="SUPFAM" id="SSF88946">
    <property type="entry name" value="Sigma2 domain of RNA polymerase sigma factors"/>
    <property type="match status" value="1"/>
</dbReference>
<keyword evidence="2 6" id="KW-0805">Transcription regulation</keyword>
<dbReference type="InterPro" id="IPR013324">
    <property type="entry name" value="RNA_pol_sigma_r3/r4-like"/>
</dbReference>
<dbReference type="PANTHER" id="PTHR43133:SF46">
    <property type="entry name" value="RNA POLYMERASE SIGMA-70 FACTOR ECF SUBFAMILY"/>
    <property type="match status" value="1"/>
</dbReference>
<dbReference type="NCBIfam" id="TIGR02937">
    <property type="entry name" value="sigma70-ECF"/>
    <property type="match status" value="1"/>
</dbReference>
<name>A0ABY5SDL7_9BACL</name>
<accession>A0ABY5SDL7</accession>
<keyword evidence="3 6" id="KW-0731">Sigma factor</keyword>
<evidence type="ECO:0000256" key="3">
    <source>
        <dbReference type="ARBA" id="ARBA00023082"/>
    </source>
</evidence>
<dbReference type="Gene3D" id="1.10.10.10">
    <property type="entry name" value="Winged helix-like DNA-binding domain superfamily/Winged helix DNA-binding domain"/>
    <property type="match status" value="1"/>
</dbReference>
<evidence type="ECO:0000259" key="8">
    <source>
        <dbReference type="Pfam" id="PF08281"/>
    </source>
</evidence>
<dbReference type="PROSITE" id="PS01063">
    <property type="entry name" value="SIGMA70_ECF"/>
    <property type="match status" value="1"/>
</dbReference>
<evidence type="ECO:0000259" key="7">
    <source>
        <dbReference type="Pfam" id="PF04542"/>
    </source>
</evidence>
<evidence type="ECO:0000256" key="1">
    <source>
        <dbReference type="ARBA" id="ARBA00010641"/>
    </source>
</evidence>
<dbReference type="Pfam" id="PF04542">
    <property type="entry name" value="Sigma70_r2"/>
    <property type="match status" value="1"/>
</dbReference>
<evidence type="ECO:0000256" key="4">
    <source>
        <dbReference type="ARBA" id="ARBA00023125"/>
    </source>
</evidence>
<dbReference type="EMBL" id="CP091430">
    <property type="protein sequence ID" value="UVI30820.1"/>
    <property type="molecule type" value="Genomic_DNA"/>
</dbReference>
<gene>
    <name evidence="9" type="ORF">L1F29_02775</name>
</gene>
<dbReference type="PANTHER" id="PTHR43133">
    <property type="entry name" value="RNA POLYMERASE ECF-TYPE SIGMA FACTO"/>
    <property type="match status" value="1"/>
</dbReference>
<comment type="similarity">
    <text evidence="1 6">Belongs to the sigma-70 factor family. ECF subfamily.</text>
</comment>
<proteinExistence type="inferred from homology"/>
<dbReference type="InterPro" id="IPR013249">
    <property type="entry name" value="RNA_pol_sigma70_r4_t2"/>
</dbReference>
<keyword evidence="5 6" id="KW-0804">Transcription</keyword>
<organism evidence="9 10">
    <name type="scientific">Paenibacillus spongiae</name>
    <dbReference type="NCBI Taxonomy" id="2909671"/>
    <lineage>
        <taxon>Bacteria</taxon>
        <taxon>Bacillati</taxon>
        <taxon>Bacillota</taxon>
        <taxon>Bacilli</taxon>
        <taxon>Bacillales</taxon>
        <taxon>Paenibacillaceae</taxon>
        <taxon>Paenibacillus</taxon>
    </lineage>
</organism>
<evidence type="ECO:0000313" key="9">
    <source>
        <dbReference type="EMBL" id="UVI30820.1"/>
    </source>
</evidence>
<dbReference type="InterPro" id="IPR014284">
    <property type="entry name" value="RNA_pol_sigma-70_dom"/>
</dbReference>
<dbReference type="RefSeq" id="WP_258386883.1">
    <property type="nucleotide sequence ID" value="NZ_CP091430.1"/>
</dbReference>
<dbReference type="InterPro" id="IPR036388">
    <property type="entry name" value="WH-like_DNA-bd_sf"/>
</dbReference>
<evidence type="ECO:0000256" key="5">
    <source>
        <dbReference type="ARBA" id="ARBA00023163"/>
    </source>
</evidence>
<keyword evidence="10" id="KW-1185">Reference proteome</keyword>
<dbReference type="InterPro" id="IPR007627">
    <property type="entry name" value="RNA_pol_sigma70_r2"/>
</dbReference>
<evidence type="ECO:0000313" key="10">
    <source>
        <dbReference type="Proteomes" id="UP001057877"/>
    </source>
</evidence>
<evidence type="ECO:0000256" key="2">
    <source>
        <dbReference type="ARBA" id="ARBA00023015"/>
    </source>
</evidence>
<protein>
    <recommendedName>
        <fullName evidence="6">RNA polymerase sigma factor</fullName>
    </recommendedName>
</protein>
<reference evidence="9" key="1">
    <citation type="submission" date="2022-01" db="EMBL/GenBank/DDBJ databases">
        <title>Paenibacillus spongiae sp. nov., isolated from marine sponge.</title>
        <authorList>
            <person name="Li Z."/>
            <person name="Zhang M."/>
        </authorList>
    </citation>
    <scope>NUCLEOTIDE SEQUENCE</scope>
    <source>
        <strain evidence="9">PHS-Z3</strain>
    </source>
</reference>
<dbReference type="Pfam" id="PF08281">
    <property type="entry name" value="Sigma70_r4_2"/>
    <property type="match status" value="1"/>
</dbReference>
<dbReference type="Gene3D" id="1.10.1740.10">
    <property type="match status" value="1"/>
</dbReference>
<evidence type="ECO:0000256" key="6">
    <source>
        <dbReference type="RuleBase" id="RU000716"/>
    </source>
</evidence>
<dbReference type="Proteomes" id="UP001057877">
    <property type="component" value="Chromosome"/>
</dbReference>